<dbReference type="OrthoDB" id="64672at2759"/>
<evidence type="ECO:0000313" key="1">
    <source>
        <dbReference type="EMBL" id="OQR87048.1"/>
    </source>
</evidence>
<accession>A0A1V9YMU9</accession>
<gene>
    <name evidence="1" type="ORF">ACHHYP_09582</name>
</gene>
<organism evidence="1 2">
    <name type="scientific">Achlya hypogyna</name>
    <name type="common">Oomycete</name>
    <name type="synonym">Protoachlya hypogyna</name>
    <dbReference type="NCBI Taxonomy" id="1202772"/>
    <lineage>
        <taxon>Eukaryota</taxon>
        <taxon>Sar</taxon>
        <taxon>Stramenopiles</taxon>
        <taxon>Oomycota</taxon>
        <taxon>Saprolegniomycetes</taxon>
        <taxon>Saprolegniales</taxon>
        <taxon>Achlyaceae</taxon>
        <taxon>Achlya</taxon>
    </lineage>
</organism>
<keyword evidence="2" id="KW-1185">Reference proteome</keyword>
<proteinExistence type="predicted"/>
<reference evidence="1 2" key="1">
    <citation type="journal article" date="2014" name="Genome Biol. Evol.">
        <title>The secreted proteins of Achlya hypogyna and Thraustotheca clavata identify the ancestral oomycete secretome and reveal gene acquisitions by horizontal gene transfer.</title>
        <authorList>
            <person name="Misner I."/>
            <person name="Blouin N."/>
            <person name="Leonard G."/>
            <person name="Richards T.A."/>
            <person name="Lane C.E."/>
        </authorList>
    </citation>
    <scope>NUCLEOTIDE SEQUENCE [LARGE SCALE GENOMIC DNA]</scope>
    <source>
        <strain evidence="1 2">ATCC 48635</strain>
    </source>
</reference>
<sequence>MRPDTAPSPKMAVKAECKCRAIEQTEKRRMLDKESKKKRWREYNREKQQLYVHQKKSEIEQLRQLAESLERDLAARHGTVAALSWKDVSLGLQEECQLALSSNRLLRQQKAAYTEFVKLLARSMDAPPGLPQSVRSELPIFALRKLALLATPECRQIGFDWLTHLVFQNTDWILERYPFTDAPDEFVVDHSNPDCLQYVWRNQRLVADTPFEVVVDAVQQHVVAKISMTGLTDEQQAVSHMRTRALDPEMLRGTTITYACATFHDDPPANGSKLLFRRYFGRDRFVAVGQTIPEDEALPSTRALHRKSIYWCVAYRAGSAARVRTVLLSSHSCTLDGRCVSLRDEARAWGCDADGPDGDAVLATFLRQVHTKAAAVGATCVQLLDNTVAALAVPGPAVVDSLYGFSKLTIR</sequence>
<dbReference type="AlphaFoldDB" id="A0A1V9YMU9"/>
<protein>
    <submittedName>
        <fullName evidence="1">Uncharacterized protein</fullName>
    </submittedName>
</protein>
<name>A0A1V9YMU9_ACHHY</name>
<dbReference type="Proteomes" id="UP000243579">
    <property type="component" value="Unassembled WGS sequence"/>
</dbReference>
<evidence type="ECO:0000313" key="2">
    <source>
        <dbReference type="Proteomes" id="UP000243579"/>
    </source>
</evidence>
<comment type="caution">
    <text evidence="1">The sequence shown here is derived from an EMBL/GenBank/DDBJ whole genome shotgun (WGS) entry which is preliminary data.</text>
</comment>
<dbReference type="EMBL" id="JNBR01001470">
    <property type="protein sequence ID" value="OQR87048.1"/>
    <property type="molecule type" value="Genomic_DNA"/>
</dbReference>